<feature type="transmembrane region" description="Helical" evidence="7">
    <location>
        <begin position="109"/>
        <end position="134"/>
    </location>
</feature>
<feature type="transmembrane region" description="Helical" evidence="7">
    <location>
        <begin position="78"/>
        <end position="103"/>
    </location>
</feature>
<dbReference type="Proteomes" id="UP000318288">
    <property type="component" value="Unassembled WGS sequence"/>
</dbReference>
<keyword evidence="4 7" id="KW-0812">Transmembrane</keyword>
<gene>
    <name evidence="8" type="primary">tuaB</name>
    <name evidence="8" type="ORF">Poly51_53340</name>
</gene>
<dbReference type="AlphaFoldDB" id="A0A5C6EGE3"/>
<feature type="transmembrane region" description="Helical" evidence="7">
    <location>
        <begin position="42"/>
        <end position="66"/>
    </location>
</feature>
<dbReference type="InterPro" id="IPR050833">
    <property type="entry name" value="Poly_Biosynth_Transport"/>
</dbReference>
<dbReference type="EMBL" id="SJPW01000007">
    <property type="protein sequence ID" value="TWU47534.1"/>
    <property type="molecule type" value="Genomic_DNA"/>
</dbReference>
<dbReference type="CDD" id="cd13127">
    <property type="entry name" value="MATE_tuaB_like"/>
    <property type="match status" value="1"/>
</dbReference>
<dbReference type="OrthoDB" id="291025at2"/>
<keyword evidence="6 7" id="KW-0472">Membrane</keyword>
<feature type="transmembrane region" description="Helical" evidence="7">
    <location>
        <begin position="321"/>
        <end position="343"/>
    </location>
</feature>
<evidence type="ECO:0000313" key="9">
    <source>
        <dbReference type="Proteomes" id="UP000318288"/>
    </source>
</evidence>
<evidence type="ECO:0000256" key="6">
    <source>
        <dbReference type="ARBA" id="ARBA00023136"/>
    </source>
</evidence>
<keyword evidence="9" id="KW-1185">Reference proteome</keyword>
<keyword evidence="3" id="KW-1003">Cell membrane</keyword>
<name>A0A5C6EGE3_9BACT</name>
<protein>
    <submittedName>
        <fullName evidence="8">Teichuronic acid biosynthesis protein TuaB</fullName>
    </submittedName>
</protein>
<evidence type="ECO:0000313" key="8">
    <source>
        <dbReference type="EMBL" id="TWU47534.1"/>
    </source>
</evidence>
<evidence type="ECO:0000256" key="1">
    <source>
        <dbReference type="ARBA" id="ARBA00004651"/>
    </source>
</evidence>
<sequence length="477" mass="52415">MSREKARSAVIWSGLDVFVRQFIGFAISIVLARLLVPEDFGTLALLSLFLGVAQLFVNAGFSAALIQKQDTSHVDESTVFWFNLAAGLAMTILLVGVSPWVAAFFKQPVLTPLTCLMACNISISAFASIHATLMNKRLDFKTPMKIGVIATVLSGSVGIYLAWNGYGVWALAWQAVLNSFVGVILLWYWNPWRPLFVFSRESVRSLFGFSGWLFASAILDTVYQRGYTLLIGRFYGMHDLGIYDRADKTQQLPGGILSSLLARVAFPLFSSIHKNKDKLRVGVRSSVRSIMLVNIPAMMGLAVLAEPFVREVFGEQWVSAAPALQVLCVAGLLYPLHVINLNVLQAQGHANLFFRLEVIKKSLGTLLLIGGSFYGIMGIAWSRVIQSVFAYAVNGFFTHKFLDYGIRKQSLDCTASFALSMVMAAVVMVADQWIELGGKSELVVLVLIGAVFYLLCNVVTGNNAFRESISFAKGTRV</sequence>
<feature type="transmembrane region" description="Helical" evidence="7">
    <location>
        <begin position="363"/>
        <end position="382"/>
    </location>
</feature>
<proteinExistence type="inferred from homology"/>
<dbReference type="PANTHER" id="PTHR30250:SF10">
    <property type="entry name" value="LIPOPOLYSACCHARIDE BIOSYNTHESIS PROTEIN WZXC"/>
    <property type="match status" value="1"/>
</dbReference>
<feature type="transmembrane region" description="Helical" evidence="7">
    <location>
        <begin position="12"/>
        <end position="36"/>
    </location>
</feature>
<dbReference type="PANTHER" id="PTHR30250">
    <property type="entry name" value="PST FAMILY PREDICTED COLANIC ACID TRANSPORTER"/>
    <property type="match status" value="1"/>
</dbReference>
<dbReference type="RefSeq" id="WP_146461394.1">
    <property type="nucleotide sequence ID" value="NZ_SJPW01000007.1"/>
</dbReference>
<feature type="transmembrane region" description="Helical" evidence="7">
    <location>
        <begin position="146"/>
        <end position="163"/>
    </location>
</feature>
<organism evidence="8 9">
    <name type="scientific">Rubripirellula tenax</name>
    <dbReference type="NCBI Taxonomy" id="2528015"/>
    <lineage>
        <taxon>Bacteria</taxon>
        <taxon>Pseudomonadati</taxon>
        <taxon>Planctomycetota</taxon>
        <taxon>Planctomycetia</taxon>
        <taxon>Pirellulales</taxon>
        <taxon>Pirellulaceae</taxon>
        <taxon>Rubripirellula</taxon>
    </lineage>
</organism>
<accession>A0A5C6EGE3</accession>
<feature type="transmembrane region" description="Helical" evidence="7">
    <location>
        <begin position="290"/>
        <end position="309"/>
    </location>
</feature>
<feature type="transmembrane region" description="Helical" evidence="7">
    <location>
        <begin position="169"/>
        <end position="190"/>
    </location>
</feature>
<reference evidence="8 9" key="1">
    <citation type="submission" date="2019-02" db="EMBL/GenBank/DDBJ databases">
        <title>Deep-cultivation of Planctomycetes and their phenomic and genomic characterization uncovers novel biology.</title>
        <authorList>
            <person name="Wiegand S."/>
            <person name="Jogler M."/>
            <person name="Boedeker C."/>
            <person name="Pinto D."/>
            <person name="Vollmers J."/>
            <person name="Rivas-Marin E."/>
            <person name="Kohn T."/>
            <person name="Peeters S.H."/>
            <person name="Heuer A."/>
            <person name="Rast P."/>
            <person name="Oberbeckmann S."/>
            <person name="Bunk B."/>
            <person name="Jeske O."/>
            <person name="Meyerdierks A."/>
            <person name="Storesund J.E."/>
            <person name="Kallscheuer N."/>
            <person name="Luecker S."/>
            <person name="Lage O.M."/>
            <person name="Pohl T."/>
            <person name="Merkel B.J."/>
            <person name="Hornburger P."/>
            <person name="Mueller R.-W."/>
            <person name="Bruemmer F."/>
            <person name="Labrenz M."/>
            <person name="Spormann A.M."/>
            <person name="Op Den Camp H."/>
            <person name="Overmann J."/>
            <person name="Amann R."/>
            <person name="Jetten M.S.M."/>
            <person name="Mascher T."/>
            <person name="Medema M.H."/>
            <person name="Devos D.P."/>
            <person name="Kaster A.-K."/>
            <person name="Ovreas L."/>
            <person name="Rohde M."/>
            <person name="Galperin M.Y."/>
            <person name="Jogler C."/>
        </authorList>
    </citation>
    <scope>NUCLEOTIDE SEQUENCE [LARGE SCALE GENOMIC DNA]</scope>
    <source>
        <strain evidence="8 9">Poly51</strain>
    </source>
</reference>
<comment type="caution">
    <text evidence="8">The sequence shown here is derived from an EMBL/GenBank/DDBJ whole genome shotgun (WGS) entry which is preliminary data.</text>
</comment>
<feature type="transmembrane region" description="Helical" evidence="7">
    <location>
        <begin position="442"/>
        <end position="460"/>
    </location>
</feature>
<evidence type="ECO:0000256" key="7">
    <source>
        <dbReference type="SAM" id="Phobius"/>
    </source>
</evidence>
<evidence type="ECO:0000256" key="3">
    <source>
        <dbReference type="ARBA" id="ARBA00022475"/>
    </source>
</evidence>
<evidence type="ECO:0000256" key="5">
    <source>
        <dbReference type="ARBA" id="ARBA00022989"/>
    </source>
</evidence>
<feature type="transmembrane region" description="Helical" evidence="7">
    <location>
        <begin position="202"/>
        <end position="219"/>
    </location>
</feature>
<evidence type="ECO:0000256" key="4">
    <source>
        <dbReference type="ARBA" id="ARBA00022692"/>
    </source>
</evidence>
<dbReference type="Pfam" id="PF13440">
    <property type="entry name" value="Polysacc_synt_3"/>
    <property type="match status" value="1"/>
</dbReference>
<comment type="similarity">
    <text evidence="2">Belongs to the polysaccharide synthase family.</text>
</comment>
<dbReference type="GO" id="GO:0005886">
    <property type="term" value="C:plasma membrane"/>
    <property type="evidence" value="ECO:0007669"/>
    <property type="project" value="UniProtKB-SubCell"/>
</dbReference>
<evidence type="ECO:0000256" key="2">
    <source>
        <dbReference type="ARBA" id="ARBA00007430"/>
    </source>
</evidence>
<keyword evidence="5 7" id="KW-1133">Transmembrane helix</keyword>
<feature type="transmembrane region" description="Helical" evidence="7">
    <location>
        <begin position="252"/>
        <end position="269"/>
    </location>
</feature>
<comment type="subcellular location">
    <subcellularLocation>
        <location evidence="1">Cell membrane</location>
        <topology evidence="1">Multi-pass membrane protein</topology>
    </subcellularLocation>
</comment>